<keyword evidence="3" id="KW-1185">Reference proteome</keyword>
<keyword evidence="1" id="KW-0732">Signal</keyword>
<dbReference type="EMBL" id="SCKG01000044">
    <property type="protein sequence ID" value="TDG95889.1"/>
    <property type="molecule type" value="Genomic_DNA"/>
</dbReference>
<evidence type="ECO:0000313" key="2">
    <source>
        <dbReference type="EMBL" id="TDG95889.1"/>
    </source>
</evidence>
<name>A0A484BXQ8_PERFV</name>
<organism evidence="2 3">
    <name type="scientific">Perca flavescens</name>
    <name type="common">American yellow perch</name>
    <name type="synonym">Morone flavescens</name>
    <dbReference type="NCBI Taxonomy" id="8167"/>
    <lineage>
        <taxon>Eukaryota</taxon>
        <taxon>Metazoa</taxon>
        <taxon>Chordata</taxon>
        <taxon>Craniata</taxon>
        <taxon>Vertebrata</taxon>
        <taxon>Euteleostomi</taxon>
        <taxon>Actinopterygii</taxon>
        <taxon>Neopterygii</taxon>
        <taxon>Teleostei</taxon>
        <taxon>Neoteleostei</taxon>
        <taxon>Acanthomorphata</taxon>
        <taxon>Eupercaria</taxon>
        <taxon>Perciformes</taxon>
        <taxon>Percoidei</taxon>
        <taxon>Percidae</taxon>
        <taxon>Percinae</taxon>
        <taxon>Perca</taxon>
    </lineage>
</organism>
<comment type="caution">
    <text evidence="2">The sequence shown here is derived from an EMBL/GenBank/DDBJ whole genome shotgun (WGS) entry which is preliminary data.</text>
</comment>
<dbReference type="AlphaFoldDB" id="A0A484BXQ8"/>
<reference evidence="2 3" key="1">
    <citation type="submission" date="2019-01" db="EMBL/GenBank/DDBJ databases">
        <title>A chromosome-scale genome assembly of the yellow perch, Perca flavescens.</title>
        <authorList>
            <person name="Feron R."/>
            <person name="Morvezen R."/>
            <person name="Bestin A."/>
            <person name="Haffray P."/>
            <person name="Klopp C."/>
            <person name="Zahm M."/>
            <person name="Cabau C."/>
            <person name="Roques C."/>
            <person name="Donnadieu C."/>
            <person name="Bouchez O."/>
            <person name="Christie M."/>
            <person name="Larson W."/>
            <person name="Guiguen Y."/>
        </authorList>
    </citation>
    <scope>NUCLEOTIDE SEQUENCE [LARGE SCALE GENOMIC DNA]</scope>
    <source>
        <strain evidence="2">YP-PL-M2</strain>
        <tissue evidence="2">Blood</tissue>
    </source>
</reference>
<evidence type="ECO:0000256" key="1">
    <source>
        <dbReference type="SAM" id="SignalP"/>
    </source>
</evidence>
<protein>
    <submittedName>
        <fullName evidence="2">Uncharacterized protein</fullName>
    </submittedName>
</protein>
<feature type="chain" id="PRO_5019809616" evidence="1">
    <location>
        <begin position="21"/>
        <end position="59"/>
    </location>
</feature>
<feature type="signal peptide" evidence="1">
    <location>
        <begin position="1"/>
        <end position="20"/>
    </location>
</feature>
<sequence>MSHSLCVLLTSCVYLPLPECISHFLCICPTSCVYVPLPVCMTNFLCVYYSLPAGTIRRR</sequence>
<accession>A0A484BXQ8</accession>
<evidence type="ECO:0000313" key="3">
    <source>
        <dbReference type="Proteomes" id="UP000295070"/>
    </source>
</evidence>
<dbReference type="Proteomes" id="UP000295070">
    <property type="component" value="Unassembled WGS sequence"/>
</dbReference>
<proteinExistence type="predicted"/>
<gene>
    <name evidence="2" type="ORF">EPR50_G00244160</name>
</gene>